<evidence type="ECO:0000256" key="5">
    <source>
        <dbReference type="ARBA" id="ARBA00022741"/>
    </source>
</evidence>
<dbReference type="InterPro" id="IPR056788">
    <property type="entry name" value="ABCA2/9/11_C"/>
</dbReference>
<evidence type="ECO:0000256" key="3">
    <source>
        <dbReference type="ARBA" id="ARBA00022448"/>
    </source>
</evidence>
<dbReference type="GO" id="GO:0016887">
    <property type="term" value="F:ATP hydrolysis activity"/>
    <property type="evidence" value="ECO:0007669"/>
    <property type="project" value="InterPro"/>
</dbReference>
<comment type="caution">
    <text evidence="12">The sequence shown here is derived from an EMBL/GenBank/DDBJ whole genome shotgun (WGS) entry which is preliminary data.</text>
</comment>
<dbReference type="PANTHER" id="PTHR19229">
    <property type="entry name" value="ATP-BINDING CASSETTE TRANSPORTER SUBFAMILY A ABCA"/>
    <property type="match status" value="1"/>
</dbReference>
<keyword evidence="6" id="KW-0067">ATP-binding</keyword>
<evidence type="ECO:0000256" key="2">
    <source>
        <dbReference type="ARBA" id="ARBA00008526"/>
    </source>
</evidence>
<dbReference type="Pfam" id="PF25158">
    <property type="entry name" value="ABCA11_C"/>
    <property type="match status" value="1"/>
</dbReference>
<dbReference type="Gene3D" id="3.40.50.300">
    <property type="entry name" value="P-loop containing nucleotide triphosphate hydrolases"/>
    <property type="match status" value="1"/>
</dbReference>
<dbReference type="InterPro" id="IPR027417">
    <property type="entry name" value="P-loop_NTPase"/>
</dbReference>
<dbReference type="CDD" id="cd03263">
    <property type="entry name" value="ABC_subfamily_A"/>
    <property type="match status" value="1"/>
</dbReference>
<organism evidence="12 13">
    <name type="scientific">Marchantia polymorpha subsp. ruderalis</name>
    <dbReference type="NCBI Taxonomy" id="1480154"/>
    <lineage>
        <taxon>Eukaryota</taxon>
        <taxon>Viridiplantae</taxon>
        <taxon>Streptophyta</taxon>
        <taxon>Embryophyta</taxon>
        <taxon>Marchantiophyta</taxon>
        <taxon>Marchantiopsida</taxon>
        <taxon>Marchantiidae</taxon>
        <taxon>Marchantiales</taxon>
        <taxon>Marchantiaceae</taxon>
        <taxon>Marchantia</taxon>
    </lineage>
</organism>
<dbReference type="PROSITE" id="PS50893">
    <property type="entry name" value="ABC_TRANSPORTER_2"/>
    <property type="match status" value="1"/>
</dbReference>
<accession>A0A176VC15</accession>
<feature type="transmembrane region" description="Helical" evidence="10">
    <location>
        <begin position="343"/>
        <end position="361"/>
    </location>
</feature>
<feature type="domain" description="ABC transporter" evidence="11">
    <location>
        <begin position="630"/>
        <end position="876"/>
    </location>
</feature>
<evidence type="ECO:0000313" key="13">
    <source>
        <dbReference type="Proteomes" id="UP000077202"/>
    </source>
</evidence>
<evidence type="ECO:0000256" key="7">
    <source>
        <dbReference type="ARBA" id="ARBA00022989"/>
    </source>
</evidence>
<evidence type="ECO:0000256" key="9">
    <source>
        <dbReference type="SAM" id="MobiDB-lite"/>
    </source>
</evidence>
<dbReference type="InterPro" id="IPR003439">
    <property type="entry name" value="ABC_transporter-like_ATP-bd"/>
</dbReference>
<dbReference type="InterPro" id="IPR026082">
    <property type="entry name" value="ABCA"/>
</dbReference>
<dbReference type="InterPro" id="IPR017871">
    <property type="entry name" value="ABC_transporter-like_CS"/>
</dbReference>
<feature type="region of interest" description="Disordered" evidence="9">
    <location>
        <begin position="1042"/>
        <end position="1072"/>
    </location>
</feature>
<comment type="similarity">
    <text evidence="2">Belongs to the ABC transporter superfamily. ABCA family. CPR flippase (TC 3.A.1.211) subfamily.</text>
</comment>
<comment type="subcellular location">
    <subcellularLocation>
        <location evidence="1">Membrane</location>
        <topology evidence="1">Multi-pass membrane protein</topology>
    </subcellularLocation>
</comment>
<protein>
    <recommendedName>
        <fullName evidence="11">ABC transporter domain-containing protein</fullName>
    </recommendedName>
</protein>
<evidence type="ECO:0000259" key="11">
    <source>
        <dbReference type="PROSITE" id="PS50893"/>
    </source>
</evidence>
<reference evidence="12" key="1">
    <citation type="submission" date="2016-03" db="EMBL/GenBank/DDBJ databases">
        <title>Mechanisms controlling the formation of the plant cell surface in tip-growing cells are functionally conserved among land plants.</title>
        <authorList>
            <person name="Honkanen S."/>
            <person name="Jones V.A."/>
            <person name="Morieri G."/>
            <person name="Champion C."/>
            <person name="Hetherington A.J."/>
            <person name="Kelly S."/>
            <person name="Saint-Marcoux D."/>
            <person name="Proust H."/>
            <person name="Prescott H."/>
            <person name="Dolan L."/>
        </authorList>
    </citation>
    <scope>NUCLEOTIDE SEQUENCE [LARGE SCALE GENOMIC DNA]</scope>
    <source>
        <tissue evidence="12">Whole gametophyte</tissue>
    </source>
</reference>
<evidence type="ECO:0000256" key="6">
    <source>
        <dbReference type="ARBA" id="ARBA00022840"/>
    </source>
</evidence>
<evidence type="ECO:0000256" key="10">
    <source>
        <dbReference type="SAM" id="Phobius"/>
    </source>
</evidence>
<feature type="transmembrane region" description="Helical" evidence="10">
    <location>
        <begin position="140"/>
        <end position="158"/>
    </location>
</feature>
<keyword evidence="5" id="KW-0547">Nucleotide-binding</keyword>
<dbReference type="GO" id="GO:0140359">
    <property type="term" value="F:ABC-type transporter activity"/>
    <property type="evidence" value="ECO:0007669"/>
    <property type="project" value="InterPro"/>
</dbReference>
<dbReference type="EMBL" id="LVLJ01004060">
    <property type="protein sequence ID" value="OAE18448.1"/>
    <property type="molecule type" value="Genomic_DNA"/>
</dbReference>
<dbReference type="Pfam" id="PF12698">
    <property type="entry name" value="ABC2_membrane_3"/>
    <property type="match status" value="1"/>
</dbReference>
<dbReference type="SMART" id="SM00382">
    <property type="entry name" value="AAA"/>
    <property type="match status" value="1"/>
</dbReference>
<dbReference type="PANTHER" id="PTHR19229:SF205">
    <property type="entry name" value="ABC TRANSPORTER A FAMILY MEMBER 1-RELATED"/>
    <property type="match status" value="1"/>
</dbReference>
<evidence type="ECO:0000256" key="4">
    <source>
        <dbReference type="ARBA" id="ARBA00022692"/>
    </source>
</evidence>
<keyword evidence="13" id="KW-1185">Reference proteome</keyword>
<dbReference type="AlphaFoldDB" id="A0A176VC15"/>
<dbReference type="GO" id="GO:0016020">
    <property type="term" value="C:membrane"/>
    <property type="evidence" value="ECO:0007669"/>
    <property type="project" value="UniProtKB-SubCell"/>
</dbReference>
<feature type="region of interest" description="Disordered" evidence="9">
    <location>
        <begin position="1082"/>
        <end position="1101"/>
    </location>
</feature>
<feature type="transmembrane region" description="Helical" evidence="10">
    <location>
        <begin position="417"/>
        <end position="439"/>
    </location>
</feature>
<name>A0A176VC15_MARPO</name>
<dbReference type="PROSITE" id="PS00211">
    <property type="entry name" value="ABC_TRANSPORTER_1"/>
    <property type="match status" value="1"/>
</dbReference>
<keyword evidence="4 10" id="KW-0812">Transmembrane</keyword>
<feature type="region of interest" description="Disordered" evidence="9">
    <location>
        <begin position="58"/>
        <end position="108"/>
    </location>
</feature>
<dbReference type="InterPro" id="IPR013525">
    <property type="entry name" value="ABC2_TM"/>
</dbReference>
<feature type="transmembrane region" description="Helical" evidence="10">
    <location>
        <begin position="382"/>
        <end position="411"/>
    </location>
</feature>
<proteinExistence type="inferred from homology"/>
<dbReference type="SUPFAM" id="SSF52540">
    <property type="entry name" value="P-loop containing nucleoside triphosphate hydrolases"/>
    <property type="match status" value="1"/>
</dbReference>
<dbReference type="Pfam" id="PF00005">
    <property type="entry name" value="ABC_tran"/>
    <property type="match status" value="1"/>
</dbReference>
<feature type="transmembrane region" description="Helical" evidence="10">
    <location>
        <begin position="533"/>
        <end position="551"/>
    </location>
</feature>
<dbReference type="GO" id="GO:0005524">
    <property type="term" value="F:ATP binding"/>
    <property type="evidence" value="ECO:0007669"/>
    <property type="project" value="UniProtKB-KW"/>
</dbReference>
<keyword evidence="8 10" id="KW-0472">Membrane</keyword>
<dbReference type="InterPro" id="IPR003593">
    <property type="entry name" value="AAA+_ATPase"/>
</dbReference>
<keyword evidence="7 10" id="KW-1133">Transmembrane helix</keyword>
<evidence type="ECO:0000256" key="1">
    <source>
        <dbReference type="ARBA" id="ARBA00004141"/>
    </source>
</evidence>
<gene>
    <name evidence="12" type="ORF">AXG93_2376s1070</name>
</gene>
<dbReference type="GO" id="GO:0005319">
    <property type="term" value="F:lipid transporter activity"/>
    <property type="evidence" value="ECO:0007669"/>
    <property type="project" value="TreeGrafter"/>
</dbReference>
<evidence type="ECO:0000313" key="12">
    <source>
        <dbReference type="EMBL" id="OAE18448.1"/>
    </source>
</evidence>
<evidence type="ECO:0000256" key="8">
    <source>
        <dbReference type="ARBA" id="ARBA00023136"/>
    </source>
</evidence>
<keyword evidence="3" id="KW-0813">Transport</keyword>
<dbReference type="FunFam" id="3.40.50.300:FF:000665">
    <property type="entry name" value="ABC transporter A family member 2"/>
    <property type="match status" value="1"/>
</dbReference>
<dbReference type="Proteomes" id="UP000077202">
    <property type="component" value="Unassembled WGS sequence"/>
</dbReference>
<sequence length="1101" mass="121898">MGRKLSPGNDGLAYCGKGREAAGKLVRRRLKVASHGTNMPTSSTATPDDFFKHRSMAERTGVDRSQAVENAWRRVKDEDEEENEGPTAHEQPSRSGIMGRKQENGDGRGLELRSGIPLFIQQSSALLKKNALLSWRNKRATFLQLVSSLFFIFLIFAVDQAIKAQTRNTTGFKNLFDPQPEEVTAIPPCEDGFFIKTDGIGCWDFFYTPTGNADIERIVSAMKRNNPLRVIPDNKVRGFPSIDEAETFLLQNPMRCPAAVHFDIRANNVIAYGIQTNSTAKQIRGIYENANFKFQIPVQAAVERELTRFLTNNANLAWNVFFTEFAHPNIETFSTVGTIGPTFLLAAAMFGFVIQMSNLVGEKENKLRQAMSTMGLMNSAYWLTWLLWELLLGIISSVLLVLFGMAFQFYFFLNNDFLVLFFMFFLFAVNMTGFAFLLSTFLSKATSATSVGFFIFVVGFLTQLVTAFGFPYDKQFSSGLRGLWSLFPPDLLAIGLKYLGDATATKQDAGISFKDIDKCSIGNDDCVLTMSQIYIWLAATFVVWLLLALYFDNVLPDANGVRKPWTYFLRPSYWAGSSSKATEGGGCCSCTQAAPPAPELGELDDEDVVAEEDLVKRQKRDIVDDPAVAVRIQGLRKTFAGKTELKCCCRIKSTKPYHAVKDVWYNIEKDKLFCLLGPNGAGKTTTINCLTGIIPTTNGDALIYGDSVRSTSGMAKIRGYMGVCPQFDILWEALSGREHLHLFGSIKGLRPADITSGTEQLLAQVKLLEAAKVRSGSYSGGMKRRLSVAIALIGDPKIVFLDEPTTGMDPVTRRHVWDIIESSKKGRAIVLTTHSMEEADILGDRIAIMARGRLRCIGTSIHLKTRFGAGYIVNVSVRKESVGNSPIMPASSPRGEELRRDEVKQFFKDQLGVEFKDETRAYITFVIPREKDRELTDFFNLLEEEKERLHISDVQISLTTLEEVFLNISKKAELESAAADGRFDVLTLTSGPAIGMCINVPVGAPFVAVPGTESSETPNGMMVEIYWQQDDTGSLCIAGHSDLMPSPAPSAARPARRSGSQRRSFGPVGSFGRSSRIMEAEVIQMSNIDGNRPGSRRMSMS</sequence>
<feature type="transmembrane region" description="Helical" evidence="10">
    <location>
        <begin position="451"/>
        <end position="472"/>
    </location>
</feature>